<dbReference type="PANTHER" id="PTHR23131:SF4">
    <property type="entry name" value="METALLO-BETA-LACTAMASE SUPERFAMILY POTEIN"/>
    <property type="match status" value="1"/>
</dbReference>
<dbReference type="PANTHER" id="PTHR23131">
    <property type="entry name" value="ENDORIBONUCLEASE LACTB2"/>
    <property type="match status" value="1"/>
</dbReference>
<dbReference type="Pfam" id="PF00753">
    <property type="entry name" value="Lactamase_B"/>
    <property type="match status" value="1"/>
</dbReference>
<evidence type="ECO:0000313" key="3">
    <source>
        <dbReference type="Proteomes" id="UP001649381"/>
    </source>
</evidence>
<dbReference type="InterPro" id="IPR001279">
    <property type="entry name" value="Metallo-B-lactamas"/>
</dbReference>
<dbReference type="InterPro" id="IPR036866">
    <property type="entry name" value="RibonucZ/Hydroxyglut_hydro"/>
</dbReference>
<dbReference type="EMBL" id="JAKIJS010000001">
    <property type="protein sequence ID" value="MCF6138806.1"/>
    <property type="molecule type" value="Genomic_DNA"/>
</dbReference>
<keyword evidence="3" id="KW-1185">Reference proteome</keyword>
<dbReference type="RefSeq" id="WP_236336899.1">
    <property type="nucleotide sequence ID" value="NZ_JAKIJS010000001.1"/>
</dbReference>
<protein>
    <submittedName>
        <fullName evidence="2">MBL fold metallo-hydrolase</fullName>
    </submittedName>
</protein>
<dbReference type="Gene3D" id="3.60.15.10">
    <property type="entry name" value="Ribonuclease Z/Hydroxyacylglutathione hydrolase-like"/>
    <property type="match status" value="1"/>
</dbReference>
<sequence length="319" mass="36537">MEVFPIIVPTRSSLKSFNFYIMKDEGSLSLIDAGVNSSKCWDYLNEALHHHGFSLEDLDQIIITHNHEDHVGLVDRIVSSRNIPVYVPEKAICRLKRDRDFFEMRMEFFNKLYKEMGCGVEGDVQIKKLGAAMASHEEKRLKSDVIPIGKQTFTSLEPLETPGHSPDHMIYYDHGQKVIFGGDLLLNHISSNALVEPDESGNRIKTVLEHEQSLKKCASIHANVLYPGHGDIIYDHRMLVEKRLRGISRKASKIESELEQEPRTASDIALTFYKDRYYEQFSLVMSEIIGHLDYLEANGKVTKELSGGVWVYRKLRTQQ</sequence>
<gene>
    <name evidence="2" type="ORF">L2716_13800</name>
</gene>
<name>A0ABS9H402_9BACL</name>
<dbReference type="InterPro" id="IPR050662">
    <property type="entry name" value="Sec-metab_biosynth-thioest"/>
</dbReference>
<proteinExistence type="predicted"/>
<evidence type="ECO:0000259" key="1">
    <source>
        <dbReference type="SMART" id="SM00849"/>
    </source>
</evidence>
<feature type="domain" description="Metallo-beta-lactamase" evidence="1">
    <location>
        <begin position="16"/>
        <end position="229"/>
    </location>
</feature>
<reference evidence="2 3" key="1">
    <citation type="submission" date="2022-01" db="EMBL/GenBank/DDBJ databases">
        <title>Alkalihalobacillus sp. EGI L200015, a novel bacterium isolated from a salt lake sediment.</title>
        <authorList>
            <person name="Gao L."/>
            <person name="Fang B.-Z."/>
            <person name="Li W.-J."/>
        </authorList>
    </citation>
    <scope>NUCLEOTIDE SEQUENCE [LARGE SCALE GENOMIC DNA]</scope>
    <source>
        <strain evidence="2 3">KCTC 12718</strain>
    </source>
</reference>
<dbReference type="Proteomes" id="UP001649381">
    <property type="component" value="Unassembled WGS sequence"/>
</dbReference>
<comment type="caution">
    <text evidence="2">The sequence shown here is derived from an EMBL/GenBank/DDBJ whole genome shotgun (WGS) entry which is preliminary data.</text>
</comment>
<evidence type="ECO:0000313" key="2">
    <source>
        <dbReference type="EMBL" id="MCF6138806.1"/>
    </source>
</evidence>
<dbReference type="SMART" id="SM00849">
    <property type="entry name" value="Lactamase_B"/>
    <property type="match status" value="1"/>
</dbReference>
<accession>A0ABS9H402</accession>
<dbReference type="SUPFAM" id="SSF56281">
    <property type="entry name" value="Metallo-hydrolase/oxidoreductase"/>
    <property type="match status" value="1"/>
</dbReference>
<organism evidence="2 3">
    <name type="scientific">Pseudalkalibacillus berkeleyi</name>
    <dbReference type="NCBI Taxonomy" id="1069813"/>
    <lineage>
        <taxon>Bacteria</taxon>
        <taxon>Bacillati</taxon>
        <taxon>Bacillota</taxon>
        <taxon>Bacilli</taxon>
        <taxon>Bacillales</taxon>
        <taxon>Fictibacillaceae</taxon>
        <taxon>Pseudalkalibacillus</taxon>
    </lineage>
</organism>